<keyword evidence="2" id="KW-0732">Signal</keyword>
<feature type="signal peptide" evidence="2">
    <location>
        <begin position="1"/>
        <end position="35"/>
    </location>
</feature>
<accession>A0A3A5MBK3</accession>
<name>A0A3A5MBK3_9MICO</name>
<evidence type="ECO:0000313" key="4">
    <source>
        <dbReference type="EMBL" id="RJT87500.1"/>
    </source>
</evidence>
<dbReference type="InterPro" id="IPR007621">
    <property type="entry name" value="TPM_dom"/>
</dbReference>
<feature type="compositionally biased region" description="Gly residues" evidence="1">
    <location>
        <begin position="708"/>
        <end position="729"/>
    </location>
</feature>
<feature type="compositionally biased region" description="Polar residues" evidence="1">
    <location>
        <begin position="166"/>
        <end position="180"/>
    </location>
</feature>
<dbReference type="AlphaFoldDB" id="A0A3A5MBK3"/>
<evidence type="ECO:0000256" key="2">
    <source>
        <dbReference type="SAM" id="SignalP"/>
    </source>
</evidence>
<sequence length="739" mass="74178">MRARLSIGAGLMLAALTVTLTLAVPTLLLPTPAQAAEPVRFGSSNIVDEVGALGERESEVTAALDTLYNDTRVDLYVVFVDSFTGVSGQTRWSDQTAIDNGLGTNDILLAVATEDRQYEVSVESSFALTDAQLADLESSAIEPYLREDDWAGAAIGAAEGIAASMNGDTSGSGSGSAPNDSGSGTSTASSGSGAFWVIALGLAALVVLTIVLLRRRSQAGPGAGARGRVAGPPPVALIPLDQLKQQAGSALVHTDDAVKTSEEELGFAVASYGTEATVAFRAALDDAESQLLRAFTLQQKLDDVEPDSDEQRRAWYSEIIDLCARANAGLDAEAEDFDELRQLEARAPEAAASVAAELAALTGRVDAAANTLTKLGQQYSASALAPVADNIEQARDRMSFAAAELADARVELGIDPVPAPAPTEAADTAGADAPTGINPGAAAIGIRAAEEAVDQAALLLGAIDRRAAELAAAAATVIPALRDLESDLVTARGLPTGGPGAASAALPGAIAASEQAVNRVTAALGEAGRTDPIDLATRLETANSQMDDALQDVRDAAALAQRAQSALAQTLLVARSQISAAHDFITARRGGVGATARTRLAEASRHLSLAEATAPSDAPKALAYAQRAHALAAESLALAQSDVNTFSQGGPGGQFGGQGGQQYGGQQGGSGSMGAVLGGLLIGSLLGGGGNRGGGMFGGGGGMFGGGGGGRRGGGGGFGSPGSFGGGGTRSRRGGGGRF</sequence>
<proteinExistence type="predicted"/>
<protein>
    <submittedName>
        <fullName evidence="4">TPM domain-containing protein</fullName>
    </submittedName>
</protein>
<reference evidence="4 5" key="1">
    <citation type="submission" date="2018-09" db="EMBL/GenBank/DDBJ databases">
        <title>Novel species of Cryobacterium.</title>
        <authorList>
            <person name="Liu Q."/>
            <person name="Xin Y.-H."/>
        </authorList>
    </citation>
    <scope>NUCLEOTIDE SEQUENCE [LARGE SCALE GENOMIC DNA]</scope>
    <source>
        <strain evidence="4 5">Hh39</strain>
    </source>
</reference>
<feature type="compositionally biased region" description="Gly residues" evidence="1">
    <location>
        <begin position="649"/>
        <end position="669"/>
    </location>
</feature>
<dbReference type="RefSeq" id="WP_119975373.1">
    <property type="nucleotide sequence ID" value="NZ_JBHSQA010000003.1"/>
</dbReference>
<comment type="caution">
    <text evidence="4">The sequence shown here is derived from an EMBL/GenBank/DDBJ whole genome shotgun (WGS) entry which is preliminary data.</text>
</comment>
<feature type="region of interest" description="Disordered" evidence="1">
    <location>
        <begin position="166"/>
        <end position="186"/>
    </location>
</feature>
<dbReference type="Pfam" id="PF04536">
    <property type="entry name" value="TPM_phosphatase"/>
    <property type="match status" value="1"/>
</dbReference>
<keyword evidence="5" id="KW-1185">Reference proteome</keyword>
<evidence type="ECO:0000256" key="1">
    <source>
        <dbReference type="SAM" id="MobiDB-lite"/>
    </source>
</evidence>
<feature type="compositionally biased region" description="Basic residues" evidence="1">
    <location>
        <begin position="730"/>
        <end position="739"/>
    </location>
</feature>
<feature type="domain" description="TPM" evidence="3">
    <location>
        <begin position="47"/>
        <end position="163"/>
    </location>
</feature>
<feature type="chain" id="PRO_5017245485" evidence="2">
    <location>
        <begin position="36"/>
        <end position="739"/>
    </location>
</feature>
<dbReference type="EMBL" id="QZVS01000089">
    <property type="protein sequence ID" value="RJT87500.1"/>
    <property type="molecule type" value="Genomic_DNA"/>
</dbReference>
<feature type="region of interest" description="Disordered" evidence="1">
    <location>
        <begin position="708"/>
        <end position="739"/>
    </location>
</feature>
<evidence type="ECO:0000259" key="3">
    <source>
        <dbReference type="Pfam" id="PF04536"/>
    </source>
</evidence>
<gene>
    <name evidence="4" type="ORF">D6T64_14425</name>
</gene>
<organism evidence="4 5">
    <name type="scientific">Cryobacterium melibiosiphilum</name>
    <dbReference type="NCBI Taxonomy" id="995039"/>
    <lineage>
        <taxon>Bacteria</taxon>
        <taxon>Bacillati</taxon>
        <taxon>Actinomycetota</taxon>
        <taxon>Actinomycetes</taxon>
        <taxon>Micrococcales</taxon>
        <taxon>Microbacteriaceae</taxon>
        <taxon>Cryobacterium</taxon>
    </lineage>
</organism>
<dbReference type="Gene3D" id="3.10.310.50">
    <property type="match status" value="1"/>
</dbReference>
<dbReference type="OrthoDB" id="5105562at2"/>
<evidence type="ECO:0000313" key="5">
    <source>
        <dbReference type="Proteomes" id="UP000272015"/>
    </source>
</evidence>
<feature type="region of interest" description="Disordered" evidence="1">
    <location>
        <begin position="647"/>
        <end position="669"/>
    </location>
</feature>
<dbReference type="Proteomes" id="UP000272015">
    <property type="component" value="Unassembled WGS sequence"/>
</dbReference>